<proteinExistence type="predicted"/>
<accession>A0A4Y9VSY3</accession>
<dbReference type="EMBL" id="PQVH01000006">
    <property type="protein sequence ID" value="TFW72333.1"/>
    <property type="molecule type" value="Genomic_DNA"/>
</dbReference>
<evidence type="ECO:0000313" key="1">
    <source>
        <dbReference type="EMBL" id="TFW72333.1"/>
    </source>
</evidence>
<evidence type="ECO:0000313" key="2">
    <source>
        <dbReference type="Proteomes" id="UP000297706"/>
    </source>
</evidence>
<reference evidence="1 2" key="1">
    <citation type="submission" date="2018-02" db="EMBL/GenBank/DDBJ databases">
        <title>A novel lanthanide dependent methylotroph, Methylotenera sp. La3113.</title>
        <authorList>
            <person name="Lv H."/>
            <person name="Tani A."/>
        </authorList>
    </citation>
    <scope>NUCLEOTIDE SEQUENCE [LARGE SCALE GENOMIC DNA]</scope>
    <source>
        <strain evidence="1 2">La3113</strain>
    </source>
</reference>
<comment type="caution">
    <text evidence="1">The sequence shown here is derived from an EMBL/GenBank/DDBJ whole genome shotgun (WGS) entry which is preliminary data.</text>
</comment>
<organism evidence="1 2">
    <name type="scientific">Methylotenera oryzisoli</name>
    <dbReference type="NCBI Taxonomy" id="2080758"/>
    <lineage>
        <taxon>Bacteria</taxon>
        <taxon>Pseudomonadati</taxon>
        <taxon>Pseudomonadota</taxon>
        <taxon>Betaproteobacteria</taxon>
        <taxon>Nitrosomonadales</taxon>
        <taxon>Methylophilaceae</taxon>
        <taxon>Methylotenera</taxon>
    </lineage>
</organism>
<dbReference type="AlphaFoldDB" id="A0A4Y9VSY3"/>
<name>A0A4Y9VSY3_9PROT</name>
<dbReference type="OrthoDB" id="5184300at2"/>
<protein>
    <submittedName>
        <fullName evidence="1">Uncharacterized protein</fullName>
    </submittedName>
</protein>
<keyword evidence="2" id="KW-1185">Reference proteome</keyword>
<dbReference type="RefSeq" id="WP_135276874.1">
    <property type="nucleotide sequence ID" value="NZ_PQVH01000006.1"/>
</dbReference>
<dbReference type="Proteomes" id="UP000297706">
    <property type="component" value="Unassembled WGS sequence"/>
</dbReference>
<gene>
    <name evidence="1" type="ORF">C3Y98_04305</name>
</gene>
<sequence>MTSLMAWIAVDSRGPSALYFASDSRISWGSSEKWDYGAKLFSVNNYPDIFGYCGDVLFPSQILSRVLTLANLGGLYCKTDSPEEKFNKVKTLITSAFNSYPKEKPLPFTILHGSRIGESNDCIFELRSLSWDSKNEFSSKDYSIPTTSGQVVSLGTGKKVIDENNQVWQRSEIKNTSRSVYSAFCDTLRSHKDPCTGGAPQLVTIQRNSASKPLGVIFEEQQYLCGLKIDSIFNKSSFDWYNECFERCDSETGLILLGAQRQPRPRNI</sequence>